<organism evidence="2 3">
    <name type="scientific">Faecalibacterium prausnitzii</name>
    <dbReference type="NCBI Taxonomy" id="853"/>
    <lineage>
        <taxon>Bacteria</taxon>
        <taxon>Bacillati</taxon>
        <taxon>Bacillota</taxon>
        <taxon>Clostridia</taxon>
        <taxon>Eubacteriales</taxon>
        <taxon>Oscillospiraceae</taxon>
        <taxon>Faecalibacterium</taxon>
    </lineage>
</organism>
<evidence type="ECO:0008006" key="4">
    <source>
        <dbReference type="Google" id="ProtNLM"/>
    </source>
</evidence>
<evidence type="ECO:0000313" key="3">
    <source>
        <dbReference type="Proteomes" id="UP000250583"/>
    </source>
</evidence>
<accession>A0A329UHM5</accession>
<name>A0A329UHM5_9FIRM</name>
<feature type="region of interest" description="Disordered" evidence="1">
    <location>
        <begin position="13"/>
        <end position="37"/>
    </location>
</feature>
<evidence type="ECO:0000256" key="1">
    <source>
        <dbReference type="SAM" id="MobiDB-lite"/>
    </source>
</evidence>
<dbReference type="Proteomes" id="UP000250583">
    <property type="component" value="Unassembled WGS sequence"/>
</dbReference>
<dbReference type="EMBL" id="PRLE01000001">
    <property type="protein sequence ID" value="RAW61292.1"/>
    <property type="molecule type" value="Genomic_DNA"/>
</dbReference>
<dbReference type="AlphaFoldDB" id="A0A329UHM5"/>
<evidence type="ECO:0000313" key="2">
    <source>
        <dbReference type="EMBL" id="RAW61292.1"/>
    </source>
</evidence>
<protein>
    <recommendedName>
        <fullName evidence="4">Replication initiation protein</fullName>
    </recommendedName>
</protein>
<proteinExistence type="predicted"/>
<reference evidence="2 3" key="1">
    <citation type="submission" date="2018-02" db="EMBL/GenBank/DDBJ databases">
        <title>Complete genome sequencing of Faecalibacterium prausnitzii strains isolated from the human gut.</title>
        <authorList>
            <person name="Fitzgerald B.C."/>
            <person name="Shkoporov A.N."/>
            <person name="Ross P.R."/>
            <person name="Hill C."/>
        </authorList>
    </citation>
    <scope>NUCLEOTIDE SEQUENCE [LARGE SCALE GENOMIC DNA]</scope>
    <source>
        <strain evidence="2 3">APC923/61-1</strain>
    </source>
</reference>
<sequence length="276" mass="32712">MEVDLYAITPEEHAAKRRKKGRPSTERQRRRNAEHARRYRVQKANANFTVLGFNVTLTYEDGYLPEDWEQAKKDLRNWMRRVVLAACKTFDVKKADIRFMGLTACGRKAGRFHHHILVECAGLTMRQNAQFRQMLEDKWALRQPDGSYEPLGTANADRLNLQNRLDDLITYFCKHSVLCWYESRNLIQPEEQVPNDTRWSRKQLRVGCTECRDSAYWWEQKYPGWKFVRCVVPEPEGPAEPKDGWDADDLRCYVVMVRKFAPDRQDTRILREKRAR</sequence>
<gene>
    <name evidence="2" type="ORF">C4N22_00980</name>
</gene>
<feature type="compositionally biased region" description="Basic and acidic residues" evidence="1">
    <location>
        <begin position="23"/>
        <end position="36"/>
    </location>
</feature>
<comment type="caution">
    <text evidence="2">The sequence shown here is derived from an EMBL/GenBank/DDBJ whole genome shotgun (WGS) entry which is preliminary data.</text>
</comment>